<proteinExistence type="predicted"/>
<sequence>MDVDMIKACQEEARKLQQGVSEMKILLEDREIPKTELEARKKHLELLMQQHCQQIVERAREEGLRLKKEAEKLKGKCNAISGKKED</sequence>
<gene>
    <name evidence="2" type="ORF">RchiOBHm_Chr5g0065121</name>
</gene>
<dbReference type="AlphaFoldDB" id="A0A2P6QIU4"/>
<evidence type="ECO:0000256" key="1">
    <source>
        <dbReference type="SAM" id="Coils"/>
    </source>
</evidence>
<dbReference type="Proteomes" id="UP000238479">
    <property type="component" value="Chromosome 5"/>
</dbReference>
<dbReference type="Gramene" id="PRQ34102">
    <property type="protein sequence ID" value="PRQ34102"/>
    <property type="gene ID" value="RchiOBHm_Chr5g0065121"/>
</dbReference>
<evidence type="ECO:0000313" key="3">
    <source>
        <dbReference type="Proteomes" id="UP000238479"/>
    </source>
</evidence>
<comment type="caution">
    <text evidence="2">The sequence shown here is derived from an EMBL/GenBank/DDBJ whole genome shotgun (WGS) entry which is preliminary data.</text>
</comment>
<organism evidence="2 3">
    <name type="scientific">Rosa chinensis</name>
    <name type="common">China rose</name>
    <dbReference type="NCBI Taxonomy" id="74649"/>
    <lineage>
        <taxon>Eukaryota</taxon>
        <taxon>Viridiplantae</taxon>
        <taxon>Streptophyta</taxon>
        <taxon>Embryophyta</taxon>
        <taxon>Tracheophyta</taxon>
        <taxon>Spermatophyta</taxon>
        <taxon>Magnoliopsida</taxon>
        <taxon>eudicotyledons</taxon>
        <taxon>Gunneridae</taxon>
        <taxon>Pentapetalae</taxon>
        <taxon>rosids</taxon>
        <taxon>fabids</taxon>
        <taxon>Rosales</taxon>
        <taxon>Rosaceae</taxon>
        <taxon>Rosoideae</taxon>
        <taxon>Rosoideae incertae sedis</taxon>
        <taxon>Rosa</taxon>
    </lineage>
</organism>
<reference evidence="2 3" key="1">
    <citation type="journal article" date="2018" name="Nat. Genet.">
        <title>The Rosa genome provides new insights in the design of modern roses.</title>
        <authorList>
            <person name="Bendahmane M."/>
        </authorList>
    </citation>
    <scope>NUCLEOTIDE SEQUENCE [LARGE SCALE GENOMIC DNA]</scope>
    <source>
        <strain evidence="3">cv. Old Blush</strain>
    </source>
</reference>
<protein>
    <submittedName>
        <fullName evidence="2">Uncharacterized protein</fullName>
    </submittedName>
</protein>
<accession>A0A2P6QIU4</accession>
<keyword evidence="1" id="KW-0175">Coiled coil</keyword>
<keyword evidence="3" id="KW-1185">Reference proteome</keyword>
<evidence type="ECO:0000313" key="2">
    <source>
        <dbReference type="EMBL" id="PRQ34102.1"/>
    </source>
</evidence>
<name>A0A2P6QIU4_ROSCH</name>
<dbReference type="EMBL" id="PDCK01000043">
    <property type="protein sequence ID" value="PRQ34102.1"/>
    <property type="molecule type" value="Genomic_DNA"/>
</dbReference>
<feature type="coiled-coil region" evidence="1">
    <location>
        <begin position="34"/>
        <end position="76"/>
    </location>
</feature>